<reference evidence="1 2" key="1">
    <citation type="journal article" date="2012" name="Genome Biol.">
        <title>Sequencing three crocodilian genomes to illuminate the evolution of archosaurs and amniotes.</title>
        <authorList>
            <person name="St John J.A."/>
            <person name="Braun E.L."/>
            <person name="Isberg S.R."/>
            <person name="Miles L.G."/>
            <person name="Chong A.Y."/>
            <person name="Gongora J."/>
            <person name="Dalzell P."/>
            <person name="Moran C."/>
            <person name="Bed'hom B."/>
            <person name="Abzhanov A."/>
            <person name="Burgess S.C."/>
            <person name="Cooksey A.M."/>
            <person name="Castoe T.A."/>
            <person name="Crawford N.G."/>
            <person name="Densmore L.D."/>
            <person name="Drew J.C."/>
            <person name="Edwards S.V."/>
            <person name="Faircloth B.C."/>
            <person name="Fujita M.K."/>
            <person name="Greenwold M.J."/>
            <person name="Hoffmann F.G."/>
            <person name="Howard J.M."/>
            <person name="Iguchi T."/>
            <person name="Janes D.E."/>
            <person name="Khan S.Y."/>
            <person name="Kohno S."/>
            <person name="de Koning A.J."/>
            <person name="Lance S.L."/>
            <person name="McCarthy F.M."/>
            <person name="McCormack J.E."/>
            <person name="Merchant M.E."/>
            <person name="Peterson D.G."/>
            <person name="Pollock D.D."/>
            <person name="Pourmand N."/>
            <person name="Raney B.J."/>
            <person name="Roessler K.A."/>
            <person name="Sanford J.R."/>
            <person name="Sawyer R.H."/>
            <person name="Schmidt C.J."/>
            <person name="Triplett E.W."/>
            <person name="Tuberville T.D."/>
            <person name="Venegas-Anaya M."/>
            <person name="Howard J.T."/>
            <person name="Jarvis E.D."/>
            <person name="Guillette L.J.Jr."/>
            <person name="Glenn T.C."/>
            <person name="Green R.E."/>
            <person name="Ray D.A."/>
        </authorList>
    </citation>
    <scope>NUCLEOTIDE SEQUENCE [LARGE SCALE GENOMIC DNA]</scope>
    <source>
        <strain evidence="1">KSC_2009_1</strain>
    </source>
</reference>
<evidence type="ECO:0000313" key="1">
    <source>
        <dbReference type="EMBL" id="KYO21216.1"/>
    </source>
</evidence>
<accession>A0A151M9L6</accession>
<dbReference type="AlphaFoldDB" id="A0A151M9L6"/>
<proteinExistence type="predicted"/>
<sequence length="66" mass="7240">MTESLLQDLLSTGKAVYTTGLTSCTTLSTECGHYMAFAILAVLSCRLCCEPKKEADMWVLHIIIGR</sequence>
<organism evidence="1 2">
    <name type="scientific">Alligator mississippiensis</name>
    <name type="common">American alligator</name>
    <dbReference type="NCBI Taxonomy" id="8496"/>
    <lineage>
        <taxon>Eukaryota</taxon>
        <taxon>Metazoa</taxon>
        <taxon>Chordata</taxon>
        <taxon>Craniata</taxon>
        <taxon>Vertebrata</taxon>
        <taxon>Euteleostomi</taxon>
        <taxon>Archelosauria</taxon>
        <taxon>Archosauria</taxon>
        <taxon>Crocodylia</taxon>
        <taxon>Alligatoridae</taxon>
        <taxon>Alligatorinae</taxon>
        <taxon>Alligator</taxon>
    </lineage>
</organism>
<dbReference type="Proteomes" id="UP000050525">
    <property type="component" value="Unassembled WGS sequence"/>
</dbReference>
<keyword evidence="2" id="KW-1185">Reference proteome</keyword>
<protein>
    <submittedName>
        <fullName evidence="1">Uncharacterized protein</fullName>
    </submittedName>
</protein>
<gene>
    <name evidence="1" type="ORF">Y1Q_0001484</name>
</gene>
<dbReference type="EMBL" id="AKHW03006295">
    <property type="protein sequence ID" value="KYO21216.1"/>
    <property type="molecule type" value="Genomic_DNA"/>
</dbReference>
<comment type="caution">
    <text evidence="1">The sequence shown here is derived from an EMBL/GenBank/DDBJ whole genome shotgun (WGS) entry which is preliminary data.</text>
</comment>
<evidence type="ECO:0000313" key="2">
    <source>
        <dbReference type="Proteomes" id="UP000050525"/>
    </source>
</evidence>
<name>A0A151M9L6_ALLMI</name>